<feature type="transmembrane region" description="Helical" evidence="6">
    <location>
        <begin position="367"/>
        <end position="386"/>
    </location>
</feature>
<keyword evidence="3 6" id="KW-0812">Transmembrane</keyword>
<evidence type="ECO:0000256" key="6">
    <source>
        <dbReference type="SAM" id="Phobius"/>
    </source>
</evidence>
<keyword evidence="8" id="KW-1185">Reference proteome</keyword>
<organism evidence="7 8">
    <name type="scientific">Magnetospirillum molischianum DSM 120</name>
    <dbReference type="NCBI Taxonomy" id="1150626"/>
    <lineage>
        <taxon>Bacteria</taxon>
        <taxon>Pseudomonadati</taxon>
        <taxon>Pseudomonadota</taxon>
        <taxon>Alphaproteobacteria</taxon>
        <taxon>Rhodospirillales</taxon>
        <taxon>Rhodospirillaceae</taxon>
        <taxon>Magnetospirillum</taxon>
    </lineage>
</organism>
<dbReference type="EMBL" id="CAHP01000035">
    <property type="protein sequence ID" value="CCG42675.1"/>
    <property type="molecule type" value="Genomic_DNA"/>
</dbReference>
<dbReference type="InterPro" id="IPR002797">
    <property type="entry name" value="Polysacc_synth"/>
</dbReference>
<comment type="caution">
    <text evidence="7">The sequence shown here is derived from an EMBL/GenBank/DDBJ whole genome shotgun (WGS) entry which is preliminary data.</text>
</comment>
<evidence type="ECO:0000256" key="4">
    <source>
        <dbReference type="ARBA" id="ARBA00022989"/>
    </source>
</evidence>
<evidence type="ECO:0000256" key="1">
    <source>
        <dbReference type="ARBA" id="ARBA00004651"/>
    </source>
</evidence>
<evidence type="ECO:0000313" key="7">
    <source>
        <dbReference type="EMBL" id="CCG42675.1"/>
    </source>
</evidence>
<dbReference type="Proteomes" id="UP000004169">
    <property type="component" value="Unassembled WGS sequence"/>
</dbReference>
<feature type="transmembrane region" description="Helical" evidence="6">
    <location>
        <begin position="159"/>
        <end position="176"/>
    </location>
</feature>
<evidence type="ECO:0000256" key="2">
    <source>
        <dbReference type="ARBA" id="ARBA00022475"/>
    </source>
</evidence>
<dbReference type="PANTHER" id="PTHR30250:SF26">
    <property type="entry name" value="PSMA PROTEIN"/>
    <property type="match status" value="1"/>
</dbReference>
<feature type="transmembrane region" description="Helical" evidence="6">
    <location>
        <begin position="295"/>
        <end position="314"/>
    </location>
</feature>
<dbReference type="AlphaFoldDB" id="H8FWD7"/>
<feature type="transmembrane region" description="Helical" evidence="6">
    <location>
        <begin position="88"/>
        <end position="107"/>
    </location>
</feature>
<evidence type="ECO:0000256" key="3">
    <source>
        <dbReference type="ARBA" id="ARBA00022692"/>
    </source>
</evidence>
<feature type="transmembrane region" description="Helical" evidence="6">
    <location>
        <begin position="334"/>
        <end position="355"/>
    </location>
</feature>
<feature type="transmembrane region" description="Helical" evidence="6">
    <location>
        <begin position="27"/>
        <end position="57"/>
    </location>
</feature>
<dbReference type="Pfam" id="PF01943">
    <property type="entry name" value="Polysacc_synt"/>
    <property type="match status" value="1"/>
</dbReference>
<dbReference type="PANTHER" id="PTHR30250">
    <property type="entry name" value="PST FAMILY PREDICTED COLANIC ACID TRANSPORTER"/>
    <property type="match status" value="1"/>
</dbReference>
<evidence type="ECO:0000256" key="5">
    <source>
        <dbReference type="ARBA" id="ARBA00023136"/>
    </source>
</evidence>
<reference evidence="7 8" key="1">
    <citation type="journal article" date="2012" name="J. Bacteriol.">
        <title>Draft Genome Sequence of the Purple Photosynthetic Bacterium Phaeospirillum molischianum DSM120, a Particularly Versatile Bacterium.</title>
        <authorList>
            <person name="Duquesne K."/>
            <person name="Prima V."/>
            <person name="Ji B."/>
            <person name="Rouy Z."/>
            <person name="Medigue C."/>
            <person name="Talla E."/>
            <person name="Sturgis J.N."/>
        </authorList>
    </citation>
    <scope>NUCLEOTIDE SEQUENCE [LARGE SCALE GENOMIC DNA]</scope>
    <source>
        <strain evidence="8">DSM120</strain>
    </source>
</reference>
<feature type="transmembrane region" description="Helical" evidence="6">
    <location>
        <begin position="222"/>
        <end position="244"/>
    </location>
</feature>
<accession>H8FWD7</accession>
<proteinExistence type="predicted"/>
<dbReference type="InterPro" id="IPR050833">
    <property type="entry name" value="Poly_Biosynth_Transport"/>
</dbReference>
<dbReference type="eggNOG" id="COG2244">
    <property type="taxonomic scope" value="Bacteria"/>
</dbReference>
<keyword evidence="5 6" id="KW-0472">Membrane</keyword>
<sequence>MSARDLLRAAVPALASRLLDVPSRYGFHLLIAAGLGVVAAGDFYIVFSLMVALAGLGRLGIDRALTREVAIAIAAGRVGQAHRLIRRAAALVTLLSGAVAVTLALAAEPLARLALHRPELAGPLALGALAIVPQNLGAVAAGALAGLRRVGLSQMVYSWLWPALFCLATPLLGLAVPTSLGLIAACFTVTALIGLVCLRRVFPRPVPALFPGPLPPLLRPGLSLFTLELAQLTLASAPVLILGMVADSAAVGRFALAWRIALLANIVVSGVAAMASPRFAALQNQGDRAGLRSAAALASGLGFILALPVLLVMLSLPVPLLGLFGPGFEAAAPVLRLLALGQLVAAACTALPELLGMAGKETSLRRINAVTILLATGGVAALAPHWGAEGAALATSAALAAGGLGAAIAAWRQLDVAPCRDLLEGVTRCWKKV</sequence>
<dbReference type="STRING" id="1150626.PHAMO_400056"/>
<keyword evidence="4 6" id="KW-1133">Transmembrane helix</keyword>
<name>H8FWD7_MAGML</name>
<dbReference type="RefSeq" id="WP_002730437.1">
    <property type="nucleotide sequence ID" value="NZ_CAHP01000035.1"/>
</dbReference>
<feature type="transmembrane region" description="Helical" evidence="6">
    <location>
        <begin position="392"/>
        <end position="411"/>
    </location>
</feature>
<feature type="transmembrane region" description="Helical" evidence="6">
    <location>
        <begin position="256"/>
        <end position="275"/>
    </location>
</feature>
<keyword evidence="2" id="KW-1003">Cell membrane</keyword>
<evidence type="ECO:0000313" key="8">
    <source>
        <dbReference type="Proteomes" id="UP000004169"/>
    </source>
</evidence>
<protein>
    <submittedName>
        <fullName evidence="7">Putative membrane protein</fullName>
    </submittedName>
</protein>
<feature type="transmembrane region" description="Helical" evidence="6">
    <location>
        <begin position="127"/>
        <end position="147"/>
    </location>
</feature>
<dbReference type="GO" id="GO:0005886">
    <property type="term" value="C:plasma membrane"/>
    <property type="evidence" value="ECO:0007669"/>
    <property type="project" value="UniProtKB-SubCell"/>
</dbReference>
<comment type="subcellular location">
    <subcellularLocation>
        <location evidence="1">Cell membrane</location>
        <topology evidence="1">Multi-pass membrane protein</topology>
    </subcellularLocation>
</comment>
<gene>
    <name evidence="7" type="ORF">PHAMO_400056</name>
</gene>
<feature type="transmembrane region" description="Helical" evidence="6">
    <location>
        <begin position="182"/>
        <end position="202"/>
    </location>
</feature>
<dbReference type="OrthoDB" id="9800982at2"/>